<dbReference type="InterPro" id="IPR029058">
    <property type="entry name" value="AB_hydrolase_fold"/>
</dbReference>
<dbReference type="InterPro" id="IPR001509">
    <property type="entry name" value="Epimerase_deHydtase"/>
</dbReference>
<dbReference type="Gene3D" id="3.40.50.720">
    <property type="entry name" value="NAD(P)-binding Rossmann-like Domain"/>
    <property type="match status" value="1"/>
</dbReference>
<dbReference type="EMBL" id="AWUE01019241">
    <property type="protein sequence ID" value="OMO74832.1"/>
    <property type="molecule type" value="Genomic_DNA"/>
</dbReference>
<dbReference type="PANTHER" id="PTHR12265">
    <property type="entry name" value="TRANSMEMBRANE PROTEIN 53"/>
    <property type="match status" value="1"/>
</dbReference>
<reference evidence="3" key="1">
    <citation type="submission" date="2013-09" db="EMBL/GenBank/DDBJ databases">
        <title>Corchorus olitorius genome sequencing.</title>
        <authorList>
            <person name="Alam M."/>
            <person name="Haque M.S."/>
            <person name="Islam M.S."/>
            <person name="Emdad E.M."/>
            <person name="Islam M.M."/>
            <person name="Ahmed B."/>
            <person name="Halim A."/>
            <person name="Hossen Q.M.M."/>
            <person name="Hossain M.Z."/>
            <person name="Ahmed R."/>
            <person name="Khan M.M."/>
            <person name="Islam R."/>
            <person name="Rashid M.M."/>
            <person name="Khan S.A."/>
            <person name="Rahman M.S."/>
            <person name="Alam M."/>
            <person name="Yahiya A.S."/>
            <person name="Khan M.S."/>
            <person name="Azam M.S."/>
            <person name="Haque T."/>
            <person name="Lashkar M.Z.H."/>
            <person name="Akhand A.I."/>
            <person name="Morshed G."/>
            <person name="Roy S."/>
            <person name="Uddin K.S."/>
            <person name="Rabeya T."/>
            <person name="Hossain A.S."/>
            <person name="Chowdhury A."/>
            <person name="Snigdha A.R."/>
            <person name="Mortoza M.S."/>
            <person name="Matin S.A."/>
            <person name="Hoque S.M.E."/>
            <person name="Islam M.K."/>
            <person name="Roy D.K."/>
            <person name="Haider R."/>
            <person name="Moosa M.M."/>
            <person name="Elias S.M."/>
            <person name="Hasan A.M."/>
            <person name="Jahan S."/>
            <person name="Shafiuddin M."/>
            <person name="Mahmood N."/>
            <person name="Shommy N.S."/>
        </authorList>
    </citation>
    <scope>NUCLEOTIDE SEQUENCE [LARGE SCALE GENOMIC DNA]</scope>
    <source>
        <strain evidence="3">cv. O-4</strain>
    </source>
</reference>
<dbReference type="FunFam" id="3.40.50.720:FF:000425">
    <property type="entry name" value="NAD(P)-binding Rossmann-fold superfamily protein"/>
    <property type="match status" value="1"/>
</dbReference>
<protein>
    <submittedName>
        <fullName evidence="2">NAD-dependent epimerase/dehydratase</fullName>
    </submittedName>
</protein>
<gene>
    <name evidence="2" type="ORF">COLO4_26480</name>
</gene>
<feature type="domain" description="NAD-dependent epimerase/dehydratase" evidence="1">
    <location>
        <begin position="330"/>
        <end position="555"/>
    </location>
</feature>
<dbReference type="Proteomes" id="UP000187203">
    <property type="component" value="Unassembled WGS sequence"/>
</dbReference>
<evidence type="ECO:0000313" key="2">
    <source>
        <dbReference type="EMBL" id="OMO74832.1"/>
    </source>
</evidence>
<dbReference type="STRING" id="93759.A0A1R3HWV0"/>
<dbReference type="InterPro" id="IPR008547">
    <property type="entry name" value="DUF829_TMEM53"/>
</dbReference>
<dbReference type="SUPFAM" id="SSF51735">
    <property type="entry name" value="NAD(P)-binding Rossmann-fold domains"/>
    <property type="match status" value="1"/>
</dbReference>
<dbReference type="InterPro" id="IPR036291">
    <property type="entry name" value="NAD(P)-bd_dom_sf"/>
</dbReference>
<evidence type="ECO:0000259" key="1">
    <source>
        <dbReference type="Pfam" id="PF01370"/>
    </source>
</evidence>
<dbReference type="OrthoDB" id="2735536at2759"/>
<sequence>MVERREGGIVVMFAWMSSQEKHLKNYVQLYSSLDWNSLVCHSEFLNMFFPEKAAALALDLLKELVEELKIRPCPVVFASFSGGPKACMYKVLQMIQGYCEAPINPDDLQLVKECFSGHIFDSSPVDFTSDLGAKFVVHPTVIKMSHPPRIASWIANRIASGLDSLFISRFETHRAEYWQTLYASVSLGAPYLILCSETDDLAPYQIICNFARRIQELGGDIKLVNWNGSPHVGHYRHYPVDYKAAVTELLGKAAAIYSKRIQQLEGERMGLAGTHDEISEPISNISKTALSANQSFQGTPLVQSDHFLLPSSLEYYEGRDFGSVQDEHKEGYLGGRLCHALVSRGHPVRALVRRTSDLSGLPSPSDGALLELAYGDVTDYQSLLAACSGCDVIFHAAALVEPWLPDPSRFFSVNVGGLKNLLQAAKETKTINKIIYTSSFFALGPTDGYIADENQTHPEKFFCTEYEKSKATADKIALQAIAEGMPVVPVYPGVIYGPGKLTTGNVVAQLLIERFNWRLPGYIGRGNDKYSFSHVDDVVEGHIAAMEKGRAGERYLLTGENASFRHVFDIAAIVTGTSRPKFNIPLGLIEVYGWISVLFARITGKLPLISPPTVKVLRHQWAYTCDKAKVELDYRPRSLKDGLEEMLPWLKSLGVIKY</sequence>
<accession>A0A1R3HWV0</accession>
<dbReference type="Pfam" id="PF05705">
    <property type="entry name" value="DUF829"/>
    <property type="match status" value="1"/>
</dbReference>
<dbReference type="PANTHER" id="PTHR12265:SF0">
    <property type="entry name" value="EXPRESSED PROTEIN"/>
    <property type="match status" value="1"/>
</dbReference>
<proteinExistence type="predicted"/>
<evidence type="ECO:0000313" key="3">
    <source>
        <dbReference type="Proteomes" id="UP000187203"/>
    </source>
</evidence>
<comment type="caution">
    <text evidence="2">The sequence shown here is derived from an EMBL/GenBank/DDBJ whole genome shotgun (WGS) entry which is preliminary data.</text>
</comment>
<dbReference type="AlphaFoldDB" id="A0A1R3HWV0"/>
<dbReference type="CDD" id="cd05228">
    <property type="entry name" value="AR_FR_like_1_SDR_e"/>
    <property type="match status" value="1"/>
</dbReference>
<name>A0A1R3HWV0_9ROSI</name>
<keyword evidence="3" id="KW-1185">Reference proteome</keyword>
<dbReference type="Pfam" id="PF01370">
    <property type="entry name" value="Epimerase"/>
    <property type="match status" value="1"/>
</dbReference>
<dbReference type="SUPFAM" id="SSF53474">
    <property type="entry name" value="alpha/beta-Hydrolases"/>
    <property type="match status" value="1"/>
</dbReference>
<organism evidence="2 3">
    <name type="scientific">Corchorus olitorius</name>
    <dbReference type="NCBI Taxonomy" id="93759"/>
    <lineage>
        <taxon>Eukaryota</taxon>
        <taxon>Viridiplantae</taxon>
        <taxon>Streptophyta</taxon>
        <taxon>Embryophyta</taxon>
        <taxon>Tracheophyta</taxon>
        <taxon>Spermatophyta</taxon>
        <taxon>Magnoliopsida</taxon>
        <taxon>eudicotyledons</taxon>
        <taxon>Gunneridae</taxon>
        <taxon>Pentapetalae</taxon>
        <taxon>rosids</taxon>
        <taxon>malvids</taxon>
        <taxon>Malvales</taxon>
        <taxon>Malvaceae</taxon>
        <taxon>Grewioideae</taxon>
        <taxon>Apeibeae</taxon>
        <taxon>Corchorus</taxon>
    </lineage>
</organism>